<dbReference type="RefSeq" id="WP_320314161.1">
    <property type="nucleotide sequence ID" value="NZ_JAVIKH010000013.1"/>
</dbReference>
<evidence type="ECO:0000256" key="2">
    <source>
        <dbReference type="SAM" id="MobiDB-lite"/>
    </source>
</evidence>
<dbReference type="PANTHER" id="PTHR45266">
    <property type="entry name" value="OXALOACETATE DECARBOXYLASE ALPHA CHAIN"/>
    <property type="match status" value="1"/>
</dbReference>
<keyword evidence="5" id="KW-1185">Reference proteome</keyword>
<feature type="domain" description="Lipoyl-binding" evidence="3">
    <location>
        <begin position="41"/>
        <end position="116"/>
    </location>
</feature>
<evidence type="ECO:0000313" key="4">
    <source>
        <dbReference type="EMBL" id="MDX8336783.1"/>
    </source>
</evidence>
<dbReference type="SUPFAM" id="SSF51230">
    <property type="entry name" value="Single hybrid motif"/>
    <property type="match status" value="1"/>
</dbReference>
<dbReference type="PROSITE" id="PS50968">
    <property type="entry name" value="BIOTINYL_LIPOYL"/>
    <property type="match status" value="1"/>
</dbReference>
<name>A0ABU4WB57_9FUSO</name>
<sequence length="116" mass="11844">MIKVYKVKIGEKVYEVEVESVKEINGTIATPTSAAPAAPTPAPAGNGTKVEAPMQGLVVSIEVTTGARVKAGDTLLVLEAMKMENPIVSPVDGVVQSITVNKGDTIDGGVVVATIA</sequence>
<comment type="caution">
    <text evidence="4">The sequence shown here is derived from an EMBL/GenBank/DDBJ whole genome shotgun (WGS) entry which is preliminary data.</text>
</comment>
<dbReference type="InterPro" id="IPR001882">
    <property type="entry name" value="Biotin_BS"/>
</dbReference>
<evidence type="ECO:0000313" key="5">
    <source>
        <dbReference type="Proteomes" id="UP001279681"/>
    </source>
</evidence>
<reference evidence="5" key="1">
    <citation type="submission" date="2023-07" db="EMBL/GenBank/DDBJ databases">
        <authorList>
            <person name="Colorado M.A."/>
            <person name="Villamil L.M."/>
            <person name="Melo J.F."/>
            <person name="Rodriguez J.A."/>
            <person name="Ruiz R.Y."/>
        </authorList>
    </citation>
    <scope>NUCLEOTIDE SEQUENCE [LARGE SCALE GENOMIC DNA]</scope>
    <source>
        <strain evidence="5">C33</strain>
    </source>
</reference>
<dbReference type="Proteomes" id="UP001279681">
    <property type="component" value="Unassembled WGS sequence"/>
</dbReference>
<evidence type="ECO:0000259" key="3">
    <source>
        <dbReference type="PROSITE" id="PS50968"/>
    </source>
</evidence>
<evidence type="ECO:0000256" key="1">
    <source>
        <dbReference type="ARBA" id="ARBA00023267"/>
    </source>
</evidence>
<feature type="region of interest" description="Disordered" evidence="2">
    <location>
        <begin position="29"/>
        <end position="49"/>
    </location>
</feature>
<accession>A0ABU4WB57</accession>
<dbReference type="InterPro" id="IPR011053">
    <property type="entry name" value="Single_hybrid_motif"/>
</dbReference>
<gene>
    <name evidence="4" type="ORF">RFV38_09805</name>
</gene>
<dbReference type="InterPro" id="IPR000089">
    <property type="entry name" value="Biotin_lipoyl"/>
</dbReference>
<dbReference type="Gene3D" id="2.40.50.100">
    <property type="match status" value="1"/>
</dbReference>
<dbReference type="InterPro" id="IPR050709">
    <property type="entry name" value="Biotin_Carboxyl_Carrier/Decarb"/>
</dbReference>
<dbReference type="CDD" id="cd06850">
    <property type="entry name" value="biotinyl_domain"/>
    <property type="match status" value="1"/>
</dbReference>
<dbReference type="Pfam" id="PF00364">
    <property type="entry name" value="Biotin_lipoyl"/>
    <property type="match status" value="1"/>
</dbReference>
<dbReference type="EMBL" id="JAVIKH010000013">
    <property type="protein sequence ID" value="MDX8336783.1"/>
    <property type="molecule type" value="Genomic_DNA"/>
</dbReference>
<proteinExistence type="predicted"/>
<keyword evidence="1" id="KW-0092">Biotin</keyword>
<dbReference type="PANTHER" id="PTHR45266:SF3">
    <property type="entry name" value="OXALOACETATE DECARBOXYLASE ALPHA CHAIN"/>
    <property type="match status" value="1"/>
</dbReference>
<protein>
    <submittedName>
        <fullName evidence="4">Biotin/lipoyl-containing protein</fullName>
    </submittedName>
</protein>
<dbReference type="PROSITE" id="PS00188">
    <property type="entry name" value="BIOTIN"/>
    <property type="match status" value="1"/>
</dbReference>
<organism evidence="4 5">
    <name type="scientific">Candidatus Cetobacterium colombiensis</name>
    <dbReference type="NCBI Taxonomy" id="3073100"/>
    <lineage>
        <taxon>Bacteria</taxon>
        <taxon>Fusobacteriati</taxon>
        <taxon>Fusobacteriota</taxon>
        <taxon>Fusobacteriia</taxon>
        <taxon>Fusobacteriales</taxon>
        <taxon>Fusobacteriaceae</taxon>
        <taxon>Cetobacterium</taxon>
    </lineage>
</organism>